<gene>
    <name evidence="2" type="ORF">HTSR_0260</name>
</gene>
<evidence type="ECO:0000256" key="1">
    <source>
        <dbReference type="SAM" id="Phobius"/>
    </source>
</evidence>
<dbReference type="Pfam" id="PF24365">
    <property type="entry name" value="DUF7521"/>
    <property type="match status" value="1"/>
</dbReference>
<evidence type="ECO:0000313" key="2">
    <source>
        <dbReference type="EMBL" id="AOW79462.1"/>
    </source>
</evidence>
<name>A0A1D8S269_9EURY</name>
<keyword evidence="1" id="KW-1133">Transmembrane helix</keyword>
<reference evidence="2 3" key="1">
    <citation type="submission" date="2016-06" db="EMBL/GenBank/DDBJ databases">
        <title>Discovery of anaerobic lithoheterotrophic haloarchaeon capable of sulfur respiration by hydrogen and formate.</title>
        <authorList>
            <person name="Sorokin D.Y."/>
            <person name="Kublanov I.V."/>
            <person name="Roman P."/>
            <person name="Sinninghe Damste J.S."/>
            <person name="Golyshin P.N."/>
            <person name="Rojo D."/>
            <person name="Ciordia S."/>
            <person name="Mena Md.C."/>
            <person name="Ferrer M."/>
            <person name="Smedile F."/>
            <person name="Messina E."/>
            <person name="La Cono V."/>
            <person name="Yakimov M.M."/>
        </authorList>
    </citation>
    <scope>NUCLEOTIDE SEQUENCE [LARGE SCALE GENOMIC DNA]</scope>
    <source>
        <strain evidence="2 3">HTSR1</strain>
    </source>
</reference>
<feature type="transmembrane region" description="Helical" evidence="1">
    <location>
        <begin position="6"/>
        <end position="24"/>
    </location>
</feature>
<dbReference type="KEGG" id="halh:HTSR_0260"/>
<keyword evidence="1" id="KW-0472">Membrane</keyword>
<feature type="transmembrane region" description="Helical" evidence="1">
    <location>
        <begin position="36"/>
        <end position="56"/>
    </location>
</feature>
<dbReference type="Proteomes" id="UP000185608">
    <property type="component" value="Chromosome"/>
</dbReference>
<feature type="transmembrane region" description="Helical" evidence="1">
    <location>
        <begin position="62"/>
        <end position="83"/>
    </location>
</feature>
<organism evidence="2 3">
    <name type="scientific">Halodesulfurarchaeum formicicum</name>
    <dbReference type="NCBI Taxonomy" id="1873524"/>
    <lineage>
        <taxon>Archaea</taxon>
        <taxon>Methanobacteriati</taxon>
        <taxon>Methanobacteriota</taxon>
        <taxon>Stenosarchaea group</taxon>
        <taxon>Halobacteria</taxon>
        <taxon>Halobacteriales</taxon>
        <taxon>Halobacteriaceae</taxon>
        <taxon>Halodesulfurarchaeum</taxon>
    </lineage>
</organism>
<proteinExistence type="predicted"/>
<keyword evidence="1" id="KW-0812">Transmembrane</keyword>
<dbReference type="STRING" id="1873524.HSR6_0247"/>
<accession>A0A1D8S269</accession>
<dbReference type="EMBL" id="CP016070">
    <property type="protein sequence ID" value="AOW79462.1"/>
    <property type="molecule type" value="Genomic_DNA"/>
</dbReference>
<sequence length="87" mass="9079">MTTVLLALVGIIGFFVSLQSYRAYRRYGSKQMGLLALGIAMLTVVPVGLTVGLPVVPGVTDAASLLVVSISYLVGLAAIDVAFNHVE</sequence>
<evidence type="ECO:0000313" key="3">
    <source>
        <dbReference type="Proteomes" id="UP000185608"/>
    </source>
</evidence>
<dbReference type="AlphaFoldDB" id="A0A1D8S269"/>
<dbReference type="InterPro" id="IPR055943">
    <property type="entry name" value="DUF7521"/>
</dbReference>
<protein>
    <submittedName>
        <fullName evidence="2">Uncharacterized protein</fullName>
    </submittedName>
</protein>